<dbReference type="RefSeq" id="WP_025436837.1">
    <property type="nucleotide sequence ID" value="NZ_CP007453.1"/>
</dbReference>
<dbReference type="PANTHER" id="PTHR14911:SF13">
    <property type="entry name" value="TRNA (GUANINE(6)-N2)-METHYLTRANSFERASE THUMP3"/>
    <property type="match status" value="1"/>
</dbReference>
<dbReference type="EMBL" id="CP007453">
    <property type="protein sequence ID" value="AHM57986.1"/>
    <property type="molecule type" value="Genomic_DNA"/>
</dbReference>
<dbReference type="OrthoDB" id="9791556at2"/>
<dbReference type="PATRIC" id="fig|1286171.3.peg.2663"/>
<protein>
    <submittedName>
        <fullName evidence="2">Putative RNA methylase</fullName>
    </submittedName>
</protein>
<dbReference type="PANTHER" id="PTHR14911">
    <property type="entry name" value="THUMP DOMAIN-CONTAINING"/>
    <property type="match status" value="1"/>
</dbReference>
<dbReference type="KEGG" id="eac:EAL2_808p04830"/>
<feature type="domain" description="Ribosomal RNA large subunit methyltransferase K/L-like methyltransferase" evidence="1">
    <location>
        <begin position="147"/>
        <end position="289"/>
    </location>
</feature>
<evidence type="ECO:0000313" key="2">
    <source>
        <dbReference type="EMBL" id="AHM57986.1"/>
    </source>
</evidence>
<dbReference type="Pfam" id="PF01170">
    <property type="entry name" value="UPF0020"/>
    <property type="match status" value="1"/>
</dbReference>
<dbReference type="InterPro" id="IPR000241">
    <property type="entry name" value="RlmKL-like_Mtase"/>
</dbReference>
<evidence type="ECO:0000259" key="1">
    <source>
        <dbReference type="Pfam" id="PF01170"/>
    </source>
</evidence>
<keyword evidence="2" id="KW-0614">Plasmid</keyword>
<dbReference type="Gene3D" id="3.40.50.150">
    <property type="entry name" value="Vaccinia Virus protein VP39"/>
    <property type="match status" value="1"/>
</dbReference>
<gene>
    <name evidence="2" type="ORF">EAL2_808p04830</name>
</gene>
<dbReference type="HOGENOM" id="CLU_085279_0_0_9"/>
<accession>W8UB23</accession>
<sequence length="312" mass="35368">MKDKAYLYNLNYPEYEETLCAIEARTLFKSSPKEKVFFSDVAVNPSMSPYIKNRLEIRYKVSTFEELLLQLEHDENTTTNSVIKYLKFASGDPYAANRKALYKELCGKFKTPEGTELPQLTYGIAFHEGFWYFGELLRNNSLWREHNKRPHTYSNSLKINMAKVLINIAGQGDISKSIIDPCCGAGTVLLEGCFTGYSMAGSDINAKMVRSAKRNLGHFGYAANVDQQAIQDISEYYDVSIVDLPYGLCSKITRAEQGNIIKNAKRISDRAVIVSSEDITTLISEAKLKIIDSCKVKKSVNKEFTRYIWVCE</sequence>
<dbReference type="SUPFAM" id="SSF53335">
    <property type="entry name" value="S-adenosyl-L-methionine-dependent methyltransferases"/>
    <property type="match status" value="1"/>
</dbReference>
<dbReference type="GO" id="GO:0016423">
    <property type="term" value="F:tRNA (guanine) methyltransferase activity"/>
    <property type="evidence" value="ECO:0007669"/>
    <property type="project" value="TreeGrafter"/>
</dbReference>
<dbReference type="eggNOG" id="COG1041">
    <property type="taxonomic scope" value="Bacteria"/>
</dbReference>
<reference evidence="2 3" key="1">
    <citation type="journal article" date="2014" name="Genome Announc.">
        <title>Complete Genome Sequence of Amino Acid-Utilizing Eubacterium acidaminophilum al-2 (DSM 3953).</title>
        <authorList>
            <person name="Poehlein A."/>
            <person name="Andreesen J.R."/>
            <person name="Daniel R."/>
        </authorList>
    </citation>
    <scope>NUCLEOTIDE SEQUENCE [LARGE SCALE GENOMIC DNA]</scope>
    <source>
        <strain evidence="2 3">DSM 3953</strain>
        <plasmid evidence="3">Plasmid EAL2_808p</plasmid>
    </source>
</reference>
<evidence type="ECO:0000313" key="3">
    <source>
        <dbReference type="Proteomes" id="UP000019591"/>
    </source>
</evidence>
<dbReference type="AlphaFoldDB" id="W8UB23"/>
<dbReference type="Proteomes" id="UP000019591">
    <property type="component" value="Plasmid EAL2_808p"/>
</dbReference>
<keyword evidence="2" id="KW-0808">Transferase</keyword>
<keyword evidence="2" id="KW-0489">Methyltransferase</keyword>
<name>W8UB23_PEPAC</name>
<geneLocation type="plasmid" evidence="2 3">
    <name>EAL2_808p</name>
</geneLocation>
<dbReference type="GO" id="GO:0030488">
    <property type="term" value="P:tRNA methylation"/>
    <property type="evidence" value="ECO:0007669"/>
    <property type="project" value="TreeGrafter"/>
</dbReference>
<dbReference type="InterPro" id="IPR029063">
    <property type="entry name" value="SAM-dependent_MTases_sf"/>
</dbReference>
<organism evidence="2 3">
    <name type="scientific">Peptoclostridium acidaminophilum DSM 3953</name>
    <dbReference type="NCBI Taxonomy" id="1286171"/>
    <lineage>
        <taxon>Bacteria</taxon>
        <taxon>Bacillati</taxon>
        <taxon>Bacillota</taxon>
        <taxon>Clostridia</taxon>
        <taxon>Peptostreptococcales</taxon>
        <taxon>Peptoclostridiaceae</taxon>
        <taxon>Peptoclostridium</taxon>
    </lineage>
</organism>
<proteinExistence type="predicted"/>
<keyword evidence="3" id="KW-1185">Reference proteome</keyword>